<dbReference type="Gene3D" id="1.10.10.60">
    <property type="entry name" value="Homeodomain-like"/>
    <property type="match status" value="2"/>
</dbReference>
<dbReference type="InterPro" id="IPR003313">
    <property type="entry name" value="AraC-bd"/>
</dbReference>
<dbReference type="SUPFAM" id="SSF51215">
    <property type="entry name" value="Regulatory protein AraC"/>
    <property type="match status" value="1"/>
</dbReference>
<proteinExistence type="predicted"/>
<evidence type="ECO:0000256" key="1">
    <source>
        <dbReference type="ARBA" id="ARBA00023015"/>
    </source>
</evidence>
<keyword evidence="1" id="KW-0805">Transcription regulation</keyword>
<evidence type="ECO:0000313" key="6">
    <source>
        <dbReference type="Proteomes" id="UP001199916"/>
    </source>
</evidence>
<evidence type="ECO:0000256" key="2">
    <source>
        <dbReference type="ARBA" id="ARBA00023125"/>
    </source>
</evidence>
<dbReference type="Proteomes" id="UP001199916">
    <property type="component" value="Unassembled WGS sequence"/>
</dbReference>
<dbReference type="Pfam" id="PF02311">
    <property type="entry name" value="AraC_binding"/>
    <property type="match status" value="1"/>
</dbReference>
<dbReference type="InterPro" id="IPR018060">
    <property type="entry name" value="HTH_AraC"/>
</dbReference>
<protein>
    <submittedName>
        <fullName evidence="5">AraC family transcriptional regulator</fullName>
    </submittedName>
</protein>
<dbReference type="Gene3D" id="2.60.120.10">
    <property type="entry name" value="Jelly Rolls"/>
    <property type="match status" value="1"/>
</dbReference>
<dbReference type="PANTHER" id="PTHR46796">
    <property type="entry name" value="HTH-TYPE TRANSCRIPTIONAL ACTIVATOR RHAS-RELATED"/>
    <property type="match status" value="1"/>
</dbReference>
<dbReference type="CDD" id="cd07001">
    <property type="entry name" value="cupin_YbfI-like_N"/>
    <property type="match status" value="1"/>
</dbReference>
<organism evidence="5 6">
    <name type="scientific">Paenibacillus profundus</name>
    <dbReference type="NCBI Taxonomy" id="1173085"/>
    <lineage>
        <taxon>Bacteria</taxon>
        <taxon>Bacillati</taxon>
        <taxon>Bacillota</taxon>
        <taxon>Bacilli</taxon>
        <taxon>Bacillales</taxon>
        <taxon>Paenibacillaceae</taxon>
        <taxon>Paenibacillus</taxon>
    </lineage>
</organism>
<dbReference type="PROSITE" id="PS01124">
    <property type="entry name" value="HTH_ARAC_FAMILY_2"/>
    <property type="match status" value="1"/>
</dbReference>
<dbReference type="RefSeq" id="WP_233699223.1">
    <property type="nucleotide sequence ID" value="NZ_JAJNBZ010000044.1"/>
</dbReference>
<evidence type="ECO:0000256" key="3">
    <source>
        <dbReference type="ARBA" id="ARBA00023163"/>
    </source>
</evidence>
<dbReference type="InterPro" id="IPR009057">
    <property type="entry name" value="Homeodomain-like_sf"/>
</dbReference>
<dbReference type="PANTHER" id="PTHR46796:SF2">
    <property type="entry name" value="TRANSCRIPTIONAL REGULATORY PROTEIN"/>
    <property type="match status" value="1"/>
</dbReference>
<keyword evidence="2" id="KW-0238">DNA-binding</keyword>
<reference evidence="5 6" key="1">
    <citation type="submission" date="2021-11" db="EMBL/GenBank/DDBJ databases">
        <title>Draft genome sequence of Paenibacillus profundus YoMME, a new Gram-positive bacteria with exoelectrogenic properties.</title>
        <authorList>
            <person name="Hubenova Y."/>
            <person name="Hubenova E."/>
            <person name="Manasiev Y."/>
            <person name="Peykov S."/>
            <person name="Mitov M."/>
        </authorList>
    </citation>
    <scope>NUCLEOTIDE SEQUENCE [LARGE SCALE GENOMIC DNA]</scope>
    <source>
        <strain evidence="5 6">YoMME</strain>
    </source>
</reference>
<keyword evidence="6" id="KW-1185">Reference proteome</keyword>
<keyword evidence="3" id="KW-0804">Transcription</keyword>
<feature type="domain" description="HTH araC/xylS-type" evidence="4">
    <location>
        <begin position="171"/>
        <end position="255"/>
    </location>
</feature>
<dbReference type="SMART" id="SM00342">
    <property type="entry name" value="HTH_ARAC"/>
    <property type="match status" value="1"/>
</dbReference>
<dbReference type="SUPFAM" id="SSF46689">
    <property type="entry name" value="Homeodomain-like"/>
    <property type="match status" value="1"/>
</dbReference>
<dbReference type="EMBL" id="JAJNBZ010000044">
    <property type="protein sequence ID" value="MCE5173241.1"/>
    <property type="molecule type" value="Genomic_DNA"/>
</dbReference>
<sequence length="255" mass="29744">MPNEKRTVSYDADLQIEAYWFEGIMQKFPNHFHDYYVIGFIEAGQRYLLCKNQEYFINPGDIIIFNPRDVHSCEQIDGKTLDYRCINIQPEMMKKTALEITGREFFPNFSQAVLYRSELASSLRELHHMICEGETDFIKEELYLFLISQLIQEYADSITDPLAQEPTSEFKPVCDYLEANFAKAITLDELSRLANMSKYHFLRSFTRQKGISPYSYLETIRIGNAKKLLEQGVPPVEAAFQTGFSDQSHFPNFFK</sequence>
<name>A0ABS8YS91_9BACL</name>
<dbReference type="InterPro" id="IPR037923">
    <property type="entry name" value="HTH-like"/>
</dbReference>
<comment type="caution">
    <text evidence="5">The sequence shown here is derived from an EMBL/GenBank/DDBJ whole genome shotgun (WGS) entry which is preliminary data.</text>
</comment>
<evidence type="ECO:0000313" key="5">
    <source>
        <dbReference type="EMBL" id="MCE5173241.1"/>
    </source>
</evidence>
<dbReference type="InterPro" id="IPR014710">
    <property type="entry name" value="RmlC-like_jellyroll"/>
</dbReference>
<dbReference type="InterPro" id="IPR050204">
    <property type="entry name" value="AraC_XylS_family_regulators"/>
</dbReference>
<dbReference type="Pfam" id="PF12833">
    <property type="entry name" value="HTH_18"/>
    <property type="match status" value="1"/>
</dbReference>
<accession>A0ABS8YS91</accession>
<gene>
    <name evidence="5" type="ORF">LQV63_28680</name>
</gene>
<evidence type="ECO:0000259" key="4">
    <source>
        <dbReference type="PROSITE" id="PS01124"/>
    </source>
</evidence>